<dbReference type="GeneID" id="32892587"/>
<sequence length="132" mass="12937">MTDGDDRDLEAAGPMATRTAGLAAGLGAVIFFSGIFFTGTGYIVPNNVVAGVLIGVAGSYAAAVPGGGRLPAFLAPIVVLLVGLWVVASPFVFDVSGPLLWASVVLGAVVAVLGAASAYGGWQVSQTTAAGA</sequence>
<dbReference type="RefSeq" id="WP_086886825.1">
    <property type="nucleotide sequence ID" value="NZ_CP019893.1"/>
</dbReference>
<feature type="transmembrane region" description="Helical" evidence="1">
    <location>
        <begin position="73"/>
        <end position="93"/>
    </location>
</feature>
<proteinExistence type="predicted"/>
<protein>
    <recommendedName>
        <fullName evidence="2">SPW repeat-containing integral membrane domain-containing protein</fullName>
    </recommendedName>
</protein>
<keyword evidence="1" id="KW-1133">Transmembrane helix</keyword>
<evidence type="ECO:0000256" key="1">
    <source>
        <dbReference type="SAM" id="Phobius"/>
    </source>
</evidence>
<evidence type="ECO:0000259" key="2">
    <source>
        <dbReference type="Pfam" id="PF03779"/>
    </source>
</evidence>
<keyword evidence="4" id="KW-1185">Reference proteome</keyword>
<feature type="transmembrane region" description="Helical" evidence="1">
    <location>
        <begin position="48"/>
        <end position="66"/>
    </location>
</feature>
<gene>
    <name evidence="3" type="ORF">B1756_00875</name>
</gene>
<reference evidence="4" key="1">
    <citation type="submission" date="2017-02" db="EMBL/GenBank/DDBJ databases">
        <title>Natronthermophilus aegyptiacus gen. nov.,sp. nov., an aerobic, extremely halophilic alkalithermophilic archaeon isolated from the athalassohaline Wadi An Natrun, Egypt.</title>
        <authorList>
            <person name="Zhao B."/>
        </authorList>
    </citation>
    <scope>NUCLEOTIDE SEQUENCE [LARGE SCALE GENOMIC DNA]</scope>
    <source>
        <strain evidence="4">JW/NM-HA 15</strain>
    </source>
</reference>
<dbReference type="EMBL" id="CP019893">
    <property type="protein sequence ID" value="ARS88444.1"/>
    <property type="molecule type" value="Genomic_DNA"/>
</dbReference>
<dbReference type="Pfam" id="PF03779">
    <property type="entry name" value="SPW"/>
    <property type="match status" value="1"/>
</dbReference>
<keyword evidence="1" id="KW-0812">Transmembrane</keyword>
<name>A0A2Z2HTP8_9EURY</name>
<keyword evidence="1" id="KW-0472">Membrane</keyword>
<dbReference type="AlphaFoldDB" id="A0A2Z2HTP8"/>
<evidence type="ECO:0000313" key="4">
    <source>
        <dbReference type="Proteomes" id="UP000250088"/>
    </source>
</evidence>
<dbReference type="Proteomes" id="UP000250088">
    <property type="component" value="Chromosome"/>
</dbReference>
<feature type="transmembrane region" description="Helical" evidence="1">
    <location>
        <begin position="20"/>
        <end position="42"/>
    </location>
</feature>
<dbReference type="KEGG" id="naj:B1756_00875"/>
<dbReference type="InterPro" id="IPR005530">
    <property type="entry name" value="SPW"/>
</dbReference>
<organism evidence="3 4">
    <name type="scientific">Natrarchaeobaculum aegyptiacum</name>
    <dbReference type="NCBI Taxonomy" id="745377"/>
    <lineage>
        <taxon>Archaea</taxon>
        <taxon>Methanobacteriati</taxon>
        <taxon>Methanobacteriota</taxon>
        <taxon>Stenosarchaea group</taxon>
        <taxon>Halobacteria</taxon>
        <taxon>Halobacteriales</taxon>
        <taxon>Natrialbaceae</taxon>
        <taxon>Natrarchaeobaculum</taxon>
    </lineage>
</organism>
<accession>A0A2Z2HTP8</accession>
<feature type="transmembrane region" description="Helical" evidence="1">
    <location>
        <begin position="99"/>
        <end position="119"/>
    </location>
</feature>
<evidence type="ECO:0000313" key="3">
    <source>
        <dbReference type="EMBL" id="ARS88444.1"/>
    </source>
</evidence>
<feature type="domain" description="SPW repeat-containing integral membrane" evidence="2">
    <location>
        <begin position="21"/>
        <end position="115"/>
    </location>
</feature>